<evidence type="ECO:0000313" key="2">
    <source>
        <dbReference type="EMBL" id="TMN21773.1"/>
    </source>
</evidence>
<gene>
    <name evidence="2" type="ORF">FFL34_06355</name>
    <name evidence="3" type="ORF">FH966_02240</name>
</gene>
<organism evidence="3 5">
    <name type="scientific">Lentibacillus cibarius</name>
    <dbReference type="NCBI Taxonomy" id="2583219"/>
    <lineage>
        <taxon>Bacteria</taxon>
        <taxon>Bacillati</taxon>
        <taxon>Bacillota</taxon>
        <taxon>Bacilli</taxon>
        <taxon>Bacillales</taxon>
        <taxon>Bacillaceae</taxon>
        <taxon>Lentibacillus</taxon>
    </lineage>
</organism>
<evidence type="ECO:0000256" key="1">
    <source>
        <dbReference type="SAM" id="MobiDB-lite"/>
    </source>
</evidence>
<accession>A0A5S3R7G7</accession>
<dbReference type="InterPro" id="IPR030911">
    <property type="entry name" value="Sec_acc_SLAP"/>
</dbReference>
<sequence>MFGFAKKKKNDTNEAVDANEYLESAPEADDQDSLETELSIPNDWNVPNEDRYVYAFHNNESPKLKQNQISIYGMELSKLKNNSFVATGLIRNTVQKSIKFGPTTILLLGPDKEVIAKKEFDLSRLGDIPANGARPWKFTFPTQDIVKDMDTPHEWSLAFELKKKHRLDLEESWEQSIADETKANLEKIVQNAQPLKPGEMNFMGLSAKRQDDGGLAVTILIRNGSDKNVNLEQVPLGFKDASDEEIARGSFKLGNFTIKSNTSKPWTFIFPASMIKQEEIDLSRWKVYPIQ</sequence>
<evidence type="ECO:0000313" key="4">
    <source>
        <dbReference type="Proteomes" id="UP000306980"/>
    </source>
</evidence>
<proteinExistence type="predicted"/>
<comment type="caution">
    <text evidence="3">The sequence shown here is derived from an EMBL/GenBank/DDBJ whole genome shotgun (WGS) entry which is preliminary data.</text>
</comment>
<evidence type="ECO:0000313" key="3">
    <source>
        <dbReference type="EMBL" id="TRM10634.1"/>
    </source>
</evidence>
<dbReference type="EMBL" id="VCIA01000001">
    <property type="protein sequence ID" value="TMN21773.1"/>
    <property type="molecule type" value="Genomic_DNA"/>
</dbReference>
<dbReference type="NCBIfam" id="TIGR04399">
    <property type="entry name" value="acc_Sec_SLAP"/>
    <property type="match status" value="1"/>
</dbReference>
<evidence type="ECO:0000313" key="5">
    <source>
        <dbReference type="Proteomes" id="UP000319280"/>
    </source>
</evidence>
<reference evidence="2 4" key="1">
    <citation type="submission" date="2019-05" db="EMBL/GenBank/DDBJ databases">
        <title>Genomic analysis of Lentibacillus sp. NKC220-2.</title>
        <authorList>
            <person name="Oh Y.J."/>
        </authorList>
    </citation>
    <scope>NUCLEOTIDE SEQUENCE [LARGE SCALE GENOMIC DNA]</scope>
    <source>
        <strain evidence="2 4">NKC220-2</strain>
    </source>
</reference>
<dbReference type="RefSeq" id="WP_138602511.1">
    <property type="nucleotide sequence ID" value="NZ_VCIA01000001.1"/>
</dbReference>
<protein>
    <submittedName>
        <fullName evidence="3">Accessory Sec system S-layer assembly protein</fullName>
    </submittedName>
</protein>
<accession>A0A549YFH2</accession>
<keyword evidence="5" id="KW-1185">Reference proteome</keyword>
<dbReference type="OrthoDB" id="1907642at2"/>
<feature type="region of interest" description="Disordered" evidence="1">
    <location>
        <begin position="1"/>
        <end position="34"/>
    </location>
</feature>
<dbReference type="AlphaFoldDB" id="A0A549YFH2"/>
<dbReference type="Proteomes" id="UP000306980">
    <property type="component" value="Unassembled WGS sequence"/>
</dbReference>
<reference evidence="3 5" key="2">
    <citation type="submission" date="2019-07" db="EMBL/GenBank/DDBJ databases">
        <title>Genomic analysis of Lentibacillus sp. NKC851-2.</title>
        <authorList>
            <person name="Oh Y.J."/>
        </authorList>
    </citation>
    <scope>NUCLEOTIDE SEQUENCE [LARGE SCALE GENOMIC DNA]</scope>
    <source>
        <strain evidence="3 5">NKC851-2</strain>
    </source>
</reference>
<dbReference type="NCBIfam" id="TIGR04398">
    <property type="entry name" value="SLAP_DUP"/>
    <property type="match status" value="2"/>
</dbReference>
<name>A0A549YFH2_9BACI</name>
<dbReference type="Proteomes" id="UP000319280">
    <property type="component" value="Unassembled WGS sequence"/>
</dbReference>
<dbReference type="InterPro" id="IPR030910">
    <property type="entry name" value="SLAP_dom"/>
</dbReference>
<dbReference type="EMBL" id="VJMZ01000001">
    <property type="protein sequence ID" value="TRM10634.1"/>
    <property type="molecule type" value="Genomic_DNA"/>
</dbReference>